<proteinExistence type="predicted"/>
<name>A0A8D8TL80_9HEMI</name>
<sequence length="101" mass="11665">MIAGIVQFLVLKKYIFITFYKFQRRELLFHVKSTNSLLVYTRLKGVLPMKKSVSNDRVFPMQQGVFPMTKTVFPMTPGVFPMTKIAFPMPKGVFPMPMLSL</sequence>
<organism evidence="1">
    <name type="scientific">Cacopsylla melanoneura</name>
    <dbReference type="NCBI Taxonomy" id="428564"/>
    <lineage>
        <taxon>Eukaryota</taxon>
        <taxon>Metazoa</taxon>
        <taxon>Ecdysozoa</taxon>
        <taxon>Arthropoda</taxon>
        <taxon>Hexapoda</taxon>
        <taxon>Insecta</taxon>
        <taxon>Pterygota</taxon>
        <taxon>Neoptera</taxon>
        <taxon>Paraneoptera</taxon>
        <taxon>Hemiptera</taxon>
        <taxon>Sternorrhyncha</taxon>
        <taxon>Psylloidea</taxon>
        <taxon>Psyllidae</taxon>
        <taxon>Psyllinae</taxon>
        <taxon>Cacopsylla</taxon>
    </lineage>
</organism>
<dbReference type="EMBL" id="HBUF01275106">
    <property type="protein sequence ID" value="CAG6686157.1"/>
    <property type="molecule type" value="Transcribed_RNA"/>
</dbReference>
<dbReference type="AlphaFoldDB" id="A0A8D8TL80"/>
<evidence type="ECO:0000313" key="1">
    <source>
        <dbReference type="EMBL" id="CAG6686157.1"/>
    </source>
</evidence>
<accession>A0A8D8TL80</accession>
<dbReference type="EMBL" id="HBUF01275105">
    <property type="protein sequence ID" value="CAG6686156.1"/>
    <property type="molecule type" value="Transcribed_RNA"/>
</dbReference>
<protein>
    <submittedName>
        <fullName evidence="1">Uncharacterized protein</fullName>
    </submittedName>
</protein>
<reference evidence="1" key="1">
    <citation type="submission" date="2021-05" db="EMBL/GenBank/DDBJ databases">
        <authorList>
            <person name="Alioto T."/>
            <person name="Alioto T."/>
            <person name="Gomez Garrido J."/>
        </authorList>
    </citation>
    <scope>NUCLEOTIDE SEQUENCE</scope>
</reference>